<dbReference type="PANTHER" id="PTHR46679:SF4">
    <property type="entry name" value="GLUTAREDOXIN DOMAIN-CONTAINING PROTEIN"/>
    <property type="match status" value="1"/>
</dbReference>
<proteinExistence type="predicted"/>
<organism evidence="4 5">
    <name type="scientific">Meloidogyne enterolobii</name>
    <name type="common">Root-knot nematode worm</name>
    <name type="synonym">Meloidogyne mayaguensis</name>
    <dbReference type="NCBI Taxonomy" id="390850"/>
    <lineage>
        <taxon>Eukaryota</taxon>
        <taxon>Metazoa</taxon>
        <taxon>Ecdysozoa</taxon>
        <taxon>Nematoda</taxon>
        <taxon>Chromadorea</taxon>
        <taxon>Rhabditida</taxon>
        <taxon>Tylenchina</taxon>
        <taxon>Tylenchomorpha</taxon>
        <taxon>Tylenchoidea</taxon>
        <taxon>Meloidogynidae</taxon>
        <taxon>Meloidogyninae</taxon>
        <taxon>Meloidogyne</taxon>
    </lineage>
</organism>
<gene>
    <name evidence="4" type="ORF">MENT_LOCUS52939</name>
</gene>
<evidence type="ECO:0000313" key="4">
    <source>
        <dbReference type="EMBL" id="CAD2199536.1"/>
    </source>
</evidence>
<dbReference type="Gene3D" id="3.40.30.10">
    <property type="entry name" value="Glutaredoxin"/>
    <property type="match status" value="1"/>
</dbReference>
<sequence>MSNKFFLIFLLFLLQKPTKVFTFNKNHRIDEESIKTQFAPQFEIVPMDAVSKEDLTENIYKNTKKREVPKEGGGVGIYWMSPEGPDFQTWSVPTSSYGSGIQQQQQINKNIENKQISESISSSSSQQQQQQTPSSSSSSPSGPSISFHQQPQAFQQGSSYSGYGQYIGGQQSGGMPDGSYLNYLQKQINTYPVMIYTLADCIPCQRAKHLLAIHYPDVRAHYLELSGNEVWQQQLQIQLQYLTGAITFPYIFVCGQYIGGGTELFELHESGQLRRLINLCLQKQTKK</sequence>
<dbReference type="InterPro" id="IPR002109">
    <property type="entry name" value="Glutaredoxin"/>
</dbReference>
<dbReference type="GO" id="GO:0005739">
    <property type="term" value="C:mitochondrion"/>
    <property type="evidence" value="ECO:0007669"/>
    <property type="project" value="TreeGrafter"/>
</dbReference>
<dbReference type="CDD" id="cd02066">
    <property type="entry name" value="GRX_family"/>
    <property type="match status" value="1"/>
</dbReference>
<dbReference type="Proteomes" id="UP000580250">
    <property type="component" value="Unassembled WGS sequence"/>
</dbReference>
<dbReference type="GO" id="GO:0015035">
    <property type="term" value="F:protein-disulfide reductase activity"/>
    <property type="evidence" value="ECO:0007669"/>
    <property type="project" value="TreeGrafter"/>
</dbReference>
<evidence type="ECO:0000313" key="5">
    <source>
        <dbReference type="Proteomes" id="UP000580250"/>
    </source>
</evidence>
<feature type="region of interest" description="Disordered" evidence="1">
    <location>
        <begin position="116"/>
        <end position="157"/>
    </location>
</feature>
<dbReference type="PANTHER" id="PTHR46679">
    <property type="match status" value="1"/>
</dbReference>
<dbReference type="PRINTS" id="PR00160">
    <property type="entry name" value="GLUTAREDOXIN"/>
</dbReference>
<evidence type="ECO:0000256" key="1">
    <source>
        <dbReference type="SAM" id="MobiDB-lite"/>
    </source>
</evidence>
<dbReference type="EMBL" id="CAJEWN010001710">
    <property type="protein sequence ID" value="CAD2199536.1"/>
    <property type="molecule type" value="Genomic_DNA"/>
</dbReference>
<feature type="compositionally biased region" description="Low complexity" evidence="1">
    <location>
        <begin position="116"/>
        <end position="146"/>
    </location>
</feature>
<dbReference type="OrthoDB" id="418495at2759"/>
<dbReference type="InterPro" id="IPR014025">
    <property type="entry name" value="Glutaredoxin_subgr"/>
</dbReference>
<keyword evidence="2" id="KW-0732">Signal</keyword>
<accession>A0A6V7XJK7</accession>
<feature type="signal peptide" evidence="2">
    <location>
        <begin position="1"/>
        <end position="22"/>
    </location>
</feature>
<evidence type="ECO:0000256" key="2">
    <source>
        <dbReference type="SAM" id="SignalP"/>
    </source>
</evidence>
<dbReference type="InterPro" id="IPR036249">
    <property type="entry name" value="Thioredoxin-like_sf"/>
</dbReference>
<feature type="domain" description="Glutaredoxin" evidence="3">
    <location>
        <begin position="193"/>
        <end position="258"/>
    </location>
</feature>
<comment type="caution">
    <text evidence="4">The sequence shown here is derived from an EMBL/GenBank/DDBJ whole genome shotgun (WGS) entry which is preliminary data.</text>
</comment>
<dbReference type="Pfam" id="PF00462">
    <property type="entry name" value="Glutaredoxin"/>
    <property type="match status" value="1"/>
</dbReference>
<dbReference type="SUPFAM" id="SSF52833">
    <property type="entry name" value="Thioredoxin-like"/>
    <property type="match status" value="1"/>
</dbReference>
<evidence type="ECO:0000259" key="3">
    <source>
        <dbReference type="Pfam" id="PF00462"/>
    </source>
</evidence>
<reference evidence="4 5" key="1">
    <citation type="submission" date="2020-08" db="EMBL/GenBank/DDBJ databases">
        <authorList>
            <person name="Koutsovoulos G."/>
            <person name="Danchin GJ E."/>
        </authorList>
    </citation>
    <scope>NUCLEOTIDE SEQUENCE [LARGE SCALE GENOMIC DNA]</scope>
</reference>
<name>A0A6V7XJK7_MELEN</name>
<dbReference type="PROSITE" id="PS51354">
    <property type="entry name" value="GLUTAREDOXIN_2"/>
    <property type="match status" value="1"/>
</dbReference>
<feature type="chain" id="PRO_5028338128" description="Glutaredoxin domain-containing protein" evidence="2">
    <location>
        <begin position="23"/>
        <end position="287"/>
    </location>
</feature>
<protein>
    <recommendedName>
        <fullName evidence="3">Glutaredoxin domain-containing protein</fullName>
    </recommendedName>
</protein>
<dbReference type="AlphaFoldDB" id="A0A6V7XJK7"/>